<protein>
    <submittedName>
        <fullName evidence="3">Prophage tail length tape measure protein</fullName>
    </submittedName>
</protein>
<dbReference type="AlphaFoldDB" id="A0A068T5D7"/>
<sequence>MAAEQRVVELVVDASGAVAGARLAGQAYDHMGDRAQAAMQKAQSAFDRQQQVYERQLPRSIDQVGDAYDRLRGRIDPVFNSQLRAEREMTQSLAVINRAVMLGVTTEQEATATIMRLKRQQIEEINRVRDAQVQANNALRMQGANDNRRGGGLDAANIGYQFQDIAVTAAMGMSPLMIGLQQGTQLASVVSTMERPVRGLATAFMSLISPVSLVTIGLTAGVAALIQYFSTSSEGSGKMSADLRAQAELIASVANKWGDATPMLKAYADQLERAADAANRLKAADVVAKEQYKPVEDVLSGINPQYIAARRALQGLGEDADPLFRKVTGSFADLQSKIMNGTATIENLTTVQNALNEAYEKTGLPVIARLIKAYDELLPRLREVAKTAADIRKEGVTSIYPSPGSYDGVPRSADGPIQGEEFQLPERGPTPQSRPLRELDPAFNPYDQINKSGDERLRQLKQEADLLGLTGAAAAALRFEQEQLNAAYAQNLELSPDQLTAIRDQAAAYGQLTEQMARARMQADVKFDIDQLGRSPIDQQIASSQRSAGLPVDLNGDYAGQVRQLERVKELRSDVKGFFSDFKEGLLSGDSIGEALRNSIINALSKQADRLWDSVFSGLASVMFPASGGNQGSGLSAAGSVAGALFSGRGANDNRAPVTPVTRAALPDVGAVSDMSGFRNAIASIESAGSGGYSALGPITKNGDRAYGRYQVMGNNIGPWSEAALGQRLSASDFLANPSLQDKVFDHRFGGYVNKYGPSGAAQAWFGGPGSVGKGGNVTDMLGTSGTEYVNKFTNALGGASKNVDTFGGGLGKLGQSLSASAFPAAPAAPSGGGGGGLFGWLGGLFGGGGLNSALSASPQFAKAWSLGGIGLYDRGGFTGHGGVNDPAGVVHRGEVVWSQADVARAGGVGVVEGMRLGLQGYADGGVGGNRPTVAPIRQAAAPAAANTNLRFEHVHSFDGDGNIKTITRTIVREEAPDISRQVGADQLRRERIDQERGGFGAIQSNYTKRKG</sequence>
<evidence type="ECO:0000259" key="2">
    <source>
        <dbReference type="Pfam" id="PF06791"/>
    </source>
</evidence>
<gene>
    <name evidence="3" type="ORF">RG1141_CH01750</name>
</gene>
<evidence type="ECO:0000256" key="1">
    <source>
        <dbReference type="SAM" id="MobiDB-lite"/>
    </source>
</evidence>
<dbReference type="RefSeq" id="WP_038539576.1">
    <property type="nucleotide sequence ID" value="NZ_HG938355.1"/>
</dbReference>
<feature type="domain" description="Bacteriophage tail tape measure N-terminal" evidence="2">
    <location>
        <begin position="154"/>
        <end position="296"/>
    </location>
</feature>
<accession>A0A068T5D7</accession>
<dbReference type="EMBL" id="HG938355">
    <property type="protein sequence ID" value="CDN52540.1"/>
    <property type="molecule type" value="Genomic_DNA"/>
</dbReference>
<dbReference type="eggNOG" id="COG5185">
    <property type="taxonomic scope" value="Bacteria"/>
</dbReference>
<organism evidence="3 4">
    <name type="scientific">Neorhizobium galegae bv. officinalis bv. officinalis str. HAMBI 1141</name>
    <dbReference type="NCBI Taxonomy" id="1028801"/>
    <lineage>
        <taxon>Bacteria</taxon>
        <taxon>Pseudomonadati</taxon>
        <taxon>Pseudomonadota</taxon>
        <taxon>Alphaproteobacteria</taxon>
        <taxon>Hyphomicrobiales</taxon>
        <taxon>Rhizobiaceae</taxon>
        <taxon>Rhizobium/Agrobacterium group</taxon>
        <taxon>Neorhizobium</taxon>
    </lineage>
</organism>
<dbReference type="KEGG" id="ngl:RG1141_CH01750"/>
<dbReference type="Pfam" id="PF06791">
    <property type="entry name" value="TMP_2"/>
    <property type="match status" value="1"/>
</dbReference>
<dbReference type="HOGENOM" id="CLU_308326_0_0_5"/>
<proteinExistence type="predicted"/>
<feature type="region of interest" description="Disordered" evidence="1">
    <location>
        <begin position="397"/>
        <end position="440"/>
    </location>
</feature>
<reference evidence="4" key="1">
    <citation type="journal article" date="2014" name="BMC Genomics">
        <title>Genome sequencing of two Neorhizobium galegae strains reveals a noeT gene responsible for the unusual acetylation of the nodulation factors.</title>
        <authorList>
            <person name="Osterman J."/>
            <person name="Marsh J."/>
            <person name="Laine P.K."/>
            <person name="Zeng Z."/>
            <person name="Alatalo E."/>
            <person name="Sullivan J.T."/>
            <person name="Young J.P."/>
            <person name="Thomas-Oates J."/>
            <person name="Paulin L."/>
            <person name="Lindstrom K."/>
        </authorList>
    </citation>
    <scope>NUCLEOTIDE SEQUENCE [LARGE SCALE GENOMIC DNA]</scope>
    <source>
        <strain evidence="4">HAMBI 1141</strain>
    </source>
</reference>
<dbReference type="InterPro" id="IPR009628">
    <property type="entry name" value="Phage_tape_measure_N"/>
</dbReference>
<dbReference type="Proteomes" id="UP000028186">
    <property type="component" value="Chromosome I"/>
</dbReference>
<evidence type="ECO:0000313" key="4">
    <source>
        <dbReference type="Proteomes" id="UP000028186"/>
    </source>
</evidence>
<evidence type="ECO:0000313" key="3">
    <source>
        <dbReference type="EMBL" id="CDN52540.1"/>
    </source>
</evidence>
<name>A0A068T5D7_NEOGA</name>
<dbReference type="PATRIC" id="fig|1028801.3.peg.167"/>